<name>A0A8J3RIQ4_9ACTN</name>
<comment type="subcellular location">
    <subcellularLocation>
        <location evidence="1">Cell membrane</location>
        <topology evidence="1">Multi-pass membrane protein</topology>
    </subcellularLocation>
</comment>
<keyword evidence="9" id="KW-1185">Reference proteome</keyword>
<evidence type="ECO:0000256" key="2">
    <source>
        <dbReference type="ARBA" id="ARBA00022475"/>
    </source>
</evidence>
<keyword evidence="4 6" id="KW-1133">Transmembrane helix</keyword>
<dbReference type="PANTHER" id="PTHR36115">
    <property type="entry name" value="PROLINE-RICH ANTIGEN HOMOLOG-RELATED"/>
    <property type="match status" value="1"/>
</dbReference>
<feature type="domain" description="RDD" evidence="7">
    <location>
        <begin position="53"/>
        <end position="197"/>
    </location>
</feature>
<proteinExistence type="predicted"/>
<dbReference type="PANTHER" id="PTHR36115:SF4">
    <property type="entry name" value="MEMBRANE PROTEIN"/>
    <property type="match status" value="1"/>
</dbReference>
<reference evidence="8 9" key="1">
    <citation type="submission" date="2021-01" db="EMBL/GenBank/DDBJ databases">
        <title>Whole genome shotgun sequence of Planobispora longispora NBRC 13918.</title>
        <authorList>
            <person name="Komaki H."/>
            <person name="Tamura T."/>
        </authorList>
    </citation>
    <scope>NUCLEOTIDE SEQUENCE [LARGE SCALE GENOMIC DNA]</scope>
    <source>
        <strain evidence="8 9">NBRC 13918</strain>
    </source>
</reference>
<evidence type="ECO:0000259" key="7">
    <source>
        <dbReference type="Pfam" id="PF06271"/>
    </source>
</evidence>
<organism evidence="8 9">
    <name type="scientific">Planobispora longispora</name>
    <dbReference type="NCBI Taxonomy" id="28887"/>
    <lineage>
        <taxon>Bacteria</taxon>
        <taxon>Bacillati</taxon>
        <taxon>Actinomycetota</taxon>
        <taxon>Actinomycetes</taxon>
        <taxon>Streptosporangiales</taxon>
        <taxon>Streptosporangiaceae</taxon>
        <taxon>Planobispora</taxon>
    </lineage>
</organism>
<dbReference type="InterPro" id="IPR051791">
    <property type="entry name" value="Pra-immunoreactive"/>
</dbReference>
<evidence type="ECO:0000256" key="1">
    <source>
        <dbReference type="ARBA" id="ARBA00004651"/>
    </source>
</evidence>
<dbReference type="InterPro" id="IPR010432">
    <property type="entry name" value="RDD"/>
</dbReference>
<dbReference type="EMBL" id="BOOH01000017">
    <property type="protein sequence ID" value="GIH75570.1"/>
    <property type="molecule type" value="Genomic_DNA"/>
</dbReference>
<keyword evidence="3 6" id="KW-0812">Transmembrane</keyword>
<keyword evidence="5 6" id="KW-0472">Membrane</keyword>
<evidence type="ECO:0000256" key="6">
    <source>
        <dbReference type="SAM" id="Phobius"/>
    </source>
</evidence>
<sequence length="205" mass="21029">MGPASAGGPAAMGGSVAKGGPAAMGGSVAKSPGALPEGPIGGVPPPGVPGPPAGWRERLLARIIDGAPFVVLYWILSFLFYAAFAPQDGDRLRDPRVLPGLFAGLIAFGAYTLYDYALHRRSGRTLGKKVMRIRVVPCGTAPQPGGLLKRAVLYPGVLLTVGIPVLNLPAAVFGFAMGLSILLDGPLLRGFHDRVAGTLVAKDLA</sequence>
<protein>
    <recommendedName>
        <fullName evidence="7">RDD domain-containing protein</fullName>
    </recommendedName>
</protein>
<evidence type="ECO:0000256" key="3">
    <source>
        <dbReference type="ARBA" id="ARBA00022692"/>
    </source>
</evidence>
<dbReference type="Pfam" id="PF06271">
    <property type="entry name" value="RDD"/>
    <property type="match status" value="1"/>
</dbReference>
<feature type="transmembrane region" description="Helical" evidence="6">
    <location>
        <begin position="66"/>
        <end position="85"/>
    </location>
</feature>
<feature type="transmembrane region" description="Helical" evidence="6">
    <location>
        <begin position="97"/>
        <end position="114"/>
    </location>
</feature>
<gene>
    <name evidence="8" type="ORF">Plo01_19990</name>
</gene>
<keyword evidence="2" id="KW-1003">Cell membrane</keyword>
<dbReference type="Proteomes" id="UP000616724">
    <property type="component" value="Unassembled WGS sequence"/>
</dbReference>
<evidence type="ECO:0000256" key="4">
    <source>
        <dbReference type="ARBA" id="ARBA00022989"/>
    </source>
</evidence>
<evidence type="ECO:0000256" key="5">
    <source>
        <dbReference type="ARBA" id="ARBA00023136"/>
    </source>
</evidence>
<evidence type="ECO:0000313" key="9">
    <source>
        <dbReference type="Proteomes" id="UP000616724"/>
    </source>
</evidence>
<feature type="transmembrane region" description="Helical" evidence="6">
    <location>
        <begin position="157"/>
        <end position="183"/>
    </location>
</feature>
<dbReference type="AlphaFoldDB" id="A0A8J3RIQ4"/>
<evidence type="ECO:0000313" key="8">
    <source>
        <dbReference type="EMBL" id="GIH75570.1"/>
    </source>
</evidence>
<accession>A0A8J3RIQ4</accession>
<dbReference type="GO" id="GO:0005886">
    <property type="term" value="C:plasma membrane"/>
    <property type="evidence" value="ECO:0007669"/>
    <property type="project" value="UniProtKB-SubCell"/>
</dbReference>
<comment type="caution">
    <text evidence="8">The sequence shown here is derived from an EMBL/GenBank/DDBJ whole genome shotgun (WGS) entry which is preliminary data.</text>
</comment>